<organism evidence="1 2">
    <name type="scientific">Chaetomium tenue</name>
    <dbReference type="NCBI Taxonomy" id="1854479"/>
    <lineage>
        <taxon>Eukaryota</taxon>
        <taxon>Fungi</taxon>
        <taxon>Dikarya</taxon>
        <taxon>Ascomycota</taxon>
        <taxon>Pezizomycotina</taxon>
        <taxon>Sordariomycetes</taxon>
        <taxon>Sordariomycetidae</taxon>
        <taxon>Sordariales</taxon>
        <taxon>Chaetomiaceae</taxon>
        <taxon>Chaetomium</taxon>
    </lineage>
</organism>
<dbReference type="EMBL" id="JAGIZQ010000001">
    <property type="protein sequence ID" value="KAH6650356.1"/>
    <property type="molecule type" value="Genomic_DNA"/>
</dbReference>
<protein>
    <submittedName>
        <fullName evidence="1">Uncharacterized protein</fullName>
    </submittedName>
</protein>
<keyword evidence="2" id="KW-1185">Reference proteome</keyword>
<reference evidence="1 2" key="1">
    <citation type="journal article" date="2021" name="Nat. Commun.">
        <title>Genetic determinants of endophytism in the Arabidopsis root mycobiome.</title>
        <authorList>
            <person name="Mesny F."/>
            <person name="Miyauchi S."/>
            <person name="Thiergart T."/>
            <person name="Pickel B."/>
            <person name="Atanasova L."/>
            <person name="Karlsson M."/>
            <person name="Huettel B."/>
            <person name="Barry K.W."/>
            <person name="Haridas S."/>
            <person name="Chen C."/>
            <person name="Bauer D."/>
            <person name="Andreopoulos W."/>
            <person name="Pangilinan J."/>
            <person name="LaButti K."/>
            <person name="Riley R."/>
            <person name="Lipzen A."/>
            <person name="Clum A."/>
            <person name="Drula E."/>
            <person name="Henrissat B."/>
            <person name="Kohler A."/>
            <person name="Grigoriev I.V."/>
            <person name="Martin F.M."/>
            <person name="Hacquard S."/>
        </authorList>
    </citation>
    <scope>NUCLEOTIDE SEQUENCE [LARGE SCALE GENOMIC DNA]</scope>
    <source>
        <strain evidence="1 2">MPI-SDFR-AT-0079</strain>
    </source>
</reference>
<evidence type="ECO:0000313" key="1">
    <source>
        <dbReference type="EMBL" id="KAH6650356.1"/>
    </source>
</evidence>
<evidence type="ECO:0000313" key="2">
    <source>
        <dbReference type="Proteomes" id="UP000724584"/>
    </source>
</evidence>
<accession>A0ACB7PQ29</accession>
<dbReference type="Proteomes" id="UP000724584">
    <property type="component" value="Unassembled WGS sequence"/>
</dbReference>
<sequence>MCRNNEASIRDHQRQVLEKMAAGITKMVYIAGVGSRKSVVFTLPAFAIPSTTTVVIQPKKCLQRETHIQLQRQGIKSYIFGSDDDDDAVPSVILVTPEGTATPTWKSMIAEEVIRNNIDRVILGEAHEVLINSAFRPQLERCVTAMDTISPRQIFMAGTLPPSMEREFKMRMGLAQDVCTIRSSCTRPNIRFKYMDREGDVETLAQSSTPS</sequence>
<comment type="caution">
    <text evidence="1">The sequence shown here is derived from an EMBL/GenBank/DDBJ whole genome shotgun (WGS) entry which is preliminary data.</text>
</comment>
<name>A0ACB7PQ29_9PEZI</name>
<gene>
    <name evidence="1" type="ORF">F5144DRAFT_480813</name>
</gene>
<proteinExistence type="predicted"/>